<dbReference type="KEGG" id="acan:ACA1_067950"/>
<accession>L8HFL3</accession>
<dbReference type="InterPro" id="IPR023213">
    <property type="entry name" value="CAT-like_dom_sf"/>
</dbReference>
<dbReference type="RefSeq" id="XP_004352739.1">
    <property type="nucleotide sequence ID" value="XM_004352687.1"/>
</dbReference>
<evidence type="ECO:0000313" key="3">
    <source>
        <dbReference type="Proteomes" id="UP000011083"/>
    </source>
</evidence>
<dbReference type="PANTHER" id="PTHR28037">
    <property type="entry name" value="ALCOHOL O-ACETYLTRANSFERASE 1-RELATED"/>
    <property type="match status" value="1"/>
</dbReference>
<organism evidence="2 3">
    <name type="scientific">Acanthamoeba castellanii (strain ATCC 30010 / Neff)</name>
    <dbReference type="NCBI Taxonomy" id="1257118"/>
    <lineage>
        <taxon>Eukaryota</taxon>
        <taxon>Amoebozoa</taxon>
        <taxon>Discosea</taxon>
        <taxon>Longamoebia</taxon>
        <taxon>Centramoebida</taxon>
        <taxon>Acanthamoebidae</taxon>
        <taxon>Acanthamoeba</taxon>
    </lineage>
</organism>
<dbReference type="VEuPathDB" id="AmoebaDB:ACA1_067950"/>
<feature type="compositionally biased region" description="Low complexity" evidence="1">
    <location>
        <begin position="310"/>
        <end position="320"/>
    </location>
</feature>
<evidence type="ECO:0000256" key="1">
    <source>
        <dbReference type="SAM" id="MobiDB-lite"/>
    </source>
</evidence>
<evidence type="ECO:0000313" key="2">
    <source>
        <dbReference type="EMBL" id="ELR23211.1"/>
    </source>
</evidence>
<dbReference type="AlphaFoldDB" id="L8HFL3"/>
<dbReference type="GeneID" id="14924185"/>
<dbReference type="PANTHER" id="PTHR28037:SF1">
    <property type="entry name" value="ALCOHOL O-ACETYLTRANSFERASE 1-RELATED"/>
    <property type="match status" value="1"/>
</dbReference>
<sequence length="604" mass="66172">MPVVAMLASVLLTLTSGLVLAATFLWWRWWHTRPTRPTARPSQQGREFGAFENVMHHLRQECGHHNMSLVLRFHERLDCERLRDALRIVQSRHVLLQSTVVLDHKKRPSFKRLDDPPPIPLVELELPDATADERGAEAAKARGGEEASEEECRAEDQRILARELNTGFEGAQSLLRCTVIQSSAPSIQRSRSLGDTSASRVRPRVRLVITVAHDLMDGRSVALLGVELIELYRHHSMASPDVGGRGGGPLSSRAPCAAPIPPPIEAVMLPAWMPRPVAFVSHLLSFLRMHRCFVSDRVQALPHTARVNISPPSSSSSSSSSHRRPLWSTGVVERRLSCEETARLQRNGRKMGASMGVQLMTAAFLATTAGALKRRANVWGVQLIDMRRQLMTHQSRLYDDPTDHSSDNDAAAGVAPTALGQFLSSVDLCHHTDPALLPPPTPATSDKGLEALSPFLAYFREQCGIVRARLESRTRRGAHLTSLVFAQYLAAFSAYHSRYFTTPFPCPAFSMSNVGSMDDAQPGGPLADVVRALNGRHPMLDDMSFGVSAASSFPFVSITALTLRGSLRVSFNYPTNTVAPAAIAELADAYLRVLRLAATEGAHG</sequence>
<dbReference type="Gene3D" id="3.30.559.10">
    <property type="entry name" value="Chloramphenicol acetyltransferase-like domain"/>
    <property type="match status" value="1"/>
</dbReference>
<proteinExistence type="predicted"/>
<name>L8HFL3_ACACF</name>
<dbReference type="EMBL" id="KB007857">
    <property type="protein sequence ID" value="ELR23211.1"/>
    <property type="molecule type" value="Genomic_DNA"/>
</dbReference>
<reference evidence="2 3" key="1">
    <citation type="journal article" date="2013" name="Genome Biol.">
        <title>Genome of Acanthamoeba castellanii highlights extensive lateral gene transfer and early evolution of tyrosine kinase signaling.</title>
        <authorList>
            <person name="Clarke M."/>
            <person name="Lohan A.J."/>
            <person name="Liu B."/>
            <person name="Lagkouvardos I."/>
            <person name="Roy S."/>
            <person name="Zafar N."/>
            <person name="Bertelli C."/>
            <person name="Schilde C."/>
            <person name="Kianianmomeni A."/>
            <person name="Burglin T.R."/>
            <person name="Frech C."/>
            <person name="Turcotte B."/>
            <person name="Kopec K.O."/>
            <person name="Synnott J.M."/>
            <person name="Choo C."/>
            <person name="Paponov I."/>
            <person name="Finkler A."/>
            <person name="Soon Heng Tan C."/>
            <person name="Hutchins A.P."/>
            <person name="Weinmeier T."/>
            <person name="Rattei T."/>
            <person name="Chu J.S."/>
            <person name="Gimenez G."/>
            <person name="Irimia M."/>
            <person name="Rigden D.J."/>
            <person name="Fitzpatrick D.A."/>
            <person name="Lorenzo-Morales J."/>
            <person name="Bateman A."/>
            <person name="Chiu C.H."/>
            <person name="Tang P."/>
            <person name="Hegemann P."/>
            <person name="Fromm H."/>
            <person name="Raoult D."/>
            <person name="Greub G."/>
            <person name="Miranda-Saavedra D."/>
            <person name="Chen N."/>
            <person name="Nash P."/>
            <person name="Ginger M.L."/>
            <person name="Horn M."/>
            <person name="Schaap P."/>
            <person name="Caler L."/>
            <person name="Loftus B."/>
        </authorList>
    </citation>
    <scope>NUCLEOTIDE SEQUENCE [LARGE SCALE GENOMIC DNA]</scope>
    <source>
        <strain evidence="2 3">Neff</strain>
    </source>
</reference>
<keyword evidence="3" id="KW-1185">Reference proteome</keyword>
<dbReference type="SUPFAM" id="SSF52777">
    <property type="entry name" value="CoA-dependent acyltransferases"/>
    <property type="match status" value="1"/>
</dbReference>
<protein>
    <submittedName>
        <fullName evidence="2">Uncharacterized protein</fullName>
    </submittedName>
</protein>
<dbReference type="InterPro" id="IPR052058">
    <property type="entry name" value="Alcohol_O-acetyltransferase"/>
</dbReference>
<dbReference type="Proteomes" id="UP000011083">
    <property type="component" value="Unassembled WGS sequence"/>
</dbReference>
<feature type="region of interest" description="Disordered" evidence="1">
    <location>
        <begin position="305"/>
        <end position="328"/>
    </location>
</feature>
<gene>
    <name evidence="2" type="ORF">ACA1_067950</name>
</gene>